<evidence type="ECO:0000256" key="4">
    <source>
        <dbReference type="ARBA" id="ARBA00019232"/>
    </source>
</evidence>
<evidence type="ECO:0000256" key="6">
    <source>
        <dbReference type="PIRSR" id="PIRSR600223-1"/>
    </source>
</evidence>
<dbReference type="PATRIC" id="fig|1813736.3.peg.6174"/>
<dbReference type="NCBIfam" id="TIGR02227">
    <property type="entry name" value="sigpep_I_bact"/>
    <property type="match status" value="1"/>
</dbReference>
<dbReference type="Proteomes" id="UP000076079">
    <property type="component" value="Chromosome"/>
</dbReference>
<dbReference type="PANTHER" id="PTHR43390:SF1">
    <property type="entry name" value="CHLOROPLAST PROCESSING PEPTIDASE"/>
    <property type="match status" value="1"/>
</dbReference>
<dbReference type="SUPFAM" id="SSF51306">
    <property type="entry name" value="LexA/Signal peptidase"/>
    <property type="match status" value="1"/>
</dbReference>
<keyword evidence="7" id="KW-1133">Transmembrane helix</keyword>
<evidence type="ECO:0000256" key="2">
    <source>
        <dbReference type="ARBA" id="ARBA00009370"/>
    </source>
</evidence>
<evidence type="ECO:0000256" key="1">
    <source>
        <dbReference type="ARBA" id="ARBA00000677"/>
    </source>
</evidence>
<dbReference type="Pfam" id="PF10502">
    <property type="entry name" value="Peptidase_S26"/>
    <property type="match status" value="1"/>
</dbReference>
<sequence>MTTSTPSGPPKSTAREYFESIVIAVILALFVRTWCFQAFKIPTGSMENNLLIGDHLVVNKFLFAPAAFEKALLPIRSFRRGDVVVFKSPEDPERDFIKRVIGLPGETLELRHKKIFINGAALEEPYVHYLLPPRPDGEMTAFDKRETYGPVNVPQGHLFVMGDNRDNSQDSRYWGFLPQSYVKGRAVMVYWSFESDAADYERPGLEQLLAGLTGFVTKTRWGRLGQQIQ</sequence>
<evidence type="ECO:0000313" key="10">
    <source>
        <dbReference type="Proteomes" id="UP000076079"/>
    </source>
</evidence>
<dbReference type="AlphaFoldDB" id="A0A143PXM8"/>
<organism evidence="9 10">
    <name type="scientific">Luteitalea pratensis</name>
    <dbReference type="NCBI Taxonomy" id="1855912"/>
    <lineage>
        <taxon>Bacteria</taxon>
        <taxon>Pseudomonadati</taxon>
        <taxon>Acidobacteriota</taxon>
        <taxon>Vicinamibacteria</taxon>
        <taxon>Vicinamibacterales</taxon>
        <taxon>Vicinamibacteraceae</taxon>
        <taxon>Luteitalea</taxon>
    </lineage>
</organism>
<keyword evidence="5 7" id="KW-0378">Hydrolase</keyword>
<keyword evidence="7" id="KW-0645">Protease</keyword>
<dbReference type="GO" id="GO:0016020">
    <property type="term" value="C:membrane"/>
    <property type="evidence" value="ECO:0007669"/>
    <property type="project" value="UniProtKB-SubCell"/>
</dbReference>
<evidence type="ECO:0000259" key="8">
    <source>
        <dbReference type="Pfam" id="PF10502"/>
    </source>
</evidence>
<dbReference type="PANTHER" id="PTHR43390">
    <property type="entry name" value="SIGNAL PEPTIDASE I"/>
    <property type="match status" value="1"/>
</dbReference>
<dbReference type="PROSITE" id="PS00760">
    <property type="entry name" value="SPASE_I_2"/>
    <property type="match status" value="1"/>
</dbReference>
<dbReference type="RefSeq" id="WP_110174036.1">
    <property type="nucleotide sequence ID" value="NZ_CP015136.1"/>
</dbReference>
<dbReference type="InterPro" id="IPR036286">
    <property type="entry name" value="LexA/Signal_pep-like_sf"/>
</dbReference>
<dbReference type="InterPro" id="IPR019757">
    <property type="entry name" value="Pept_S26A_signal_pept_1_Lys-AS"/>
</dbReference>
<dbReference type="GO" id="GO:0004252">
    <property type="term" value="F:serine-type endopeptidase activity"/>
    <property type="evidence" value="ECO:0007669"/>
    <property type="project" value="InterPro"/>
</dbReference>
<dbReference type="EMBL" id="CP015136">
    <property type="protein sequence ID" value="AMY12594.1"/>
    <property type="molecule type" value="Genomic_DNA"/>
</dbReference>
<keyword evidence="7" id="KW-0812">Transmembrane</keyword>
<keyword evidence="7" id="KW-0472">Membrane</keyword>
<dbReference type="InterPro" id="IPR019533">
    <property type="entry name" value="Peptidase_S26"/>
</dbReference>
<dbReference type="CDD" id="cd06530">
    <property type="entry name" value="S26_SPase_I"/>
    <property type="match status" value="1"/>
</dbReference>
<comment type="catalytic activity">
    <reaction evidence="1 7">
        <text>Cleavage of hydrophobic, N-terminal signal or leader sequences from secreted and periplasmic proteins.</text>
        <dbReference type="EC" id="3.4.21.89"/>
    </reaction>
</comment>
<dbReference type="InterPro" id="IPR019758">
    <property type="entry name" value="Pept_S26A_signal_pept_1_CS"/>
</dbReference>
<proteinExistence type="inferred from homology"/>
<dbReference type="KEGG" id="abac:LuPra_05872"/>
<dbReference type="PRINTS" id="PR00727">
    <property type="entry name" value="LEADERPTASE"/>
</dbReference>
<feature type="active site" evidence="6">
    <location>
        <position position="98"/>
    </location>
</feature>
<gene>
    <name evidence="9" type="primary">lepB</name>
    <name evidence="9" type="ORF">LuPra_05872</name>
</gene>
<dbReference type="STRING" id="1855912.LuPra_05872"/>
<protein>
    <recommendedName>
        <fullName evidence="4 7">Signal peptidase I</fullName>
        <ecNumber evidence="3 7">3.4.21.89</ecNumber>
    </recommendedName>
</protein>
<evidence type="ECO:0000256" key="3">
    <source>
        <dbReference type="ARBA" id="ARBA00013208"/>
    </source>
</evidence>
<evidence type="ECO:0000256" key="7">
    <source>
        <dbReference type="RuleBase" id="RU362042"/>
    </source>
</evidence>
<reference evidence="10" key="2">
    <citation type="submission" date="2016-04" db="EMBL/GenBank/DDBJ databases">
        <title>First Complete Genome Sequence of a Subdivision 6 Acidobacterium.</title>
        <authorList>
            <person name="Huang S."/>
            <person name="Vieira S."/>
            <person name="Bunk B."/>
            <person name="Riedel T."/>
            <person name="Sproeer C."/>
            <person name="Overmann J."/>
        </authorList>
    </citation>
    <scope>NUCLEOTIDE SEQUENCE [LARGE SCALE GENOMIC DNA]</scope>
    <source>
        <strain evidence="10">DSM 100886 HEG_-6_39</strain>
    </source>
</reference>
<name>A0A143PXM8_LUTPR</name>
<dbReference type="Gene3D" id="2.10.109.10">
    <property type="entry name" value="Umud Fragment, subunit A"/>
    <property type="match status" value="1"/>
</dbReference>
<comment type="similarity">
    <text evidence="2 7">Belongs to the peptidase S26 family.</text>
</comment>
<dbReference type="EC" id="3.4.21.89" evidence="3 7"/>
<dbReference type="PROSITE" id="PS00761">
    <property type="entry name" value="SPASE_I_3"/>
    <property type="match status" value="1"/>
</dbReference>
<feature type="active site" evidence="6">
    <location>
        <position position="45"/>
    </location>
</feature>
<dbReference type="GO" id="GO:0006465">
    <property type="term" value="P:signal peptide processing"/>
    <property type="evidence" value="ECO:0007669"/>
    <property type="project" value="InterPro"/>
</dbReference>
<feature type="domain" description="Peptidase S26" evidence="8">
    <location>
        <begin position="15"/>
        <end position="191"/>
    </location>
</feature>
<feature type="transmembrane region" description="Helical" evidence="7">
    <location>
        <begin position="20"/>
        <end position="39"/>
    </location>
</feature>
<dbReference type="OrthoDB" id="128315at2"/>
<evidence type="ECO:0000313" key="9">
    <source>
        <dbReference type="EMBL" id="AMY12594.1"/>
    </source>
</evidence>
<dbReference type="GO" id="GO:0009003">
    <property type="term" value="F:signal peptidase activity"/>
    <property type="evidence" value="ECO:0007669"/>
    <property type="project" value="UniProtKB-EC"/>
</dbReference>
<keyword evidence="10" id="KW-1185">Reference proteome</keyword>
<comment type="subcellular location">
    <subcellularLocation>
        <location evidence="7">Membrane</location>
        <topology evidence="7">Single-pass type II membrane protein</topology>
    </subcellularLocation>
</comment>
<accession>A0A143PXM8</accession>
<dbReference type="InterPro" id="IPR000223">
    <property type="entry name" value="Pept_S26A_signal_pept_1"/>
</dbReference>
<reference evidence="9 10" key="1">
    <citation type="journal article" date="2016" name="Genome Announc.">
        <title>First Complete Genome Sequence of a Subdivision 6 Acidobacterium Strain.</title>
        <authorList>
            <person name="Huang S."/>
            <person name="Vieira S."/>
            <person name="Bunk B."/>
            <person name="Riedel T."/>
            <person name="Sproer C."/>
            <person name="Overmann J."/>
        </authorList>
    </citation>
    <scope>NUCLEOTIDE SEQUENCE [LARGE SCALE GENOMIC DNA]</scope>
    <source>
        <strain evidence="10">DSM 100886 HEG_-6_39</strain>
    </source>
</reference>
<evidence type="ECO:0000256" key="5">
    <source>
        <dbReference type="ARBA" id="ARBA00022801"/>
    </source>
</evidence>